<feature type="binding site" evidence="11">
    <location>
        <begin position="154"/>
        <end position="158"/>
    </location>
    <ligand>
        <name>NADP(+)</name>
        <dbReference type="ChEBI" id="CHEBI:58349"/>
    </ligand>
</feature>
<proteinExistence type="inferred from homology"/>
<dbReference type="InterPro" id="IPR002347">
    <property type="entry name" value="SDR_fam"/>
</dbReference>
<dbReference type="InterPro" id="IPR050259">
    <property type="entry name" value="SDR"/>
</dbReference>
<protein>
    <recommendedName>
        <fullName evidence="3 12">3-oxoacyl-[acyl-carrier-protein] reductase</fullName>
        <ecNumber evidence="3 12">1.1.1.100</ecNumber>
    </recommendedName>
</protein>
<feature type="binding site" evidence="11">
    <location>
        <begin position="62"/>
        <end position="63"/>
    </location>
    <ligand>
        <name>NADP(+)</name>
        <dbReference type="ChEBI" id="CHEBI:58349"/>
    </ligand>
</feature>
<keyword evidence="7 12" id="KW-0560">Oxidoreductase</keyword>
<dbReference type="NCBIfam" id="NF005559">
    <property type="entry name" value="PRK07231.1"/>
    <property type="match status" value="1"/>
</dbReference>
<evidence type="ECO:0000259" key="13">
    <source>
        <dbReference type="SMART" id="SM00822"/>
    </source>
</evidence>
<evidence type="ECO:0000256" key="10">
    <source>
        <dbReference type="PIRSR" id="PIRSR611284-1"/>
    </source>
</evidence>
<dbReference type="InterPro" id="IPR036291">
    <property type="entry name" value="NAD(P)-bd_dom_sf"/>
</dbReference>
<organism evidence="14 15">
    <name type="scientific">Polynucleobacter duraquae</name>
    <dbReference type="NCBI Taxonomy" id="1835254"/>
    <lineage>
        <taxon>Bacteria</taxon>
        <taxon>Pseudomonadati</taxon>
        <taxon>Pseudomonadota</taxon>
        <taxon>Betaproteobacteria</taxon>
        <taxon>Burkholderiales</taxon>
        <taxon>Burkholderiaceae</taxon>
        <taxon>Polynucleobacter</taxon>
    </lineage>
</organism>
<feature type="binding site" evidence="11">
    <location>
        <position position="89"/>
    </location>
    <ligand>
        <name>NADP(+)</name>
        <dbReference type="ChEBI" id="CHEBI:58349"/>
    </ligand>
</feature>
<dbReference type="AlphaFoldDB" id="A0A0E3ZKN8"/>
<evidence type="ECO:0000256" key="3">
    <source>
        <dbReference type="ARBA" id="ARBA00012948"/>
    </source>
</evidence>
<dbReference type="PRINTS" id="PR00081">
    <property type="entry name" value="GDHRDH"/>
</dbReference>
<evidence type="ECO:0000256" key="1">
    <source>
        <dbReference type="ARBA" id="ARBA00005194"/>
    </source>
</evidence>
<keyword evidence="5 12" id="KW-0276">Fatty acid metabolism</keyword>
<evidence type="ECO:0000256" key="7">
    <source>
        <dbReference type="ARBA" id="ARBA00023002"/>
    </source>
</evidence>
<dbReference type="UniPathway" id="UPA00094"/>
<dbReference type="NCBIfam" id="NF004197">
    <property type="entry name" value="PRK05653.1-1"/>
    <property type="match status" value="1"/>
</dbReference>
<feature type="active site" description="Proton acceptor" evidence="10">
    <location>
        <position position="154"/>
    </location>
</feature>
<dbReference type="SMART" id="SM00822">
    <property type="entry name" value="PKS_KR"/>
    <property type="match status" value="1"/>
</dbReference>
<evidence type="ECO:0000313" key="14">
    <source>
        <dbReference type="EMBL" id="AKD25855.1"/>
    </source>
</evidence>
<dbReference type="GO" id="GO:0051287">
    <property type="term" value="F:NAD binding"/>
    <property type="evidence" value="ECO:0007669"/>
    <property type="project" value="UniProtKB-UniRule"/>
</dbReference>
<dbReference type="HOGENOM" id="CLU_010194_1_3_4"/>
<gene>
    <name evidence="14" type="ORF">CL55_00015220</name>
</gene>
<dbReference type="GO" id="GO:0004316">
    <property type="term" value="F:3-oxoacyl-[acyl-carrier-protein] reductase (NADPH) activity"/>
    <property type="evidence" value="ECO:0007669"/>
    <property type="project" value="UniProtKB-UniRule"/>
</dbReference>
<comment type="pathway">
    <text evidence="1 12">Lipid metabolism; fatty acid biosynthesis.</text>
</comment>
<keyword evidence="6 11" id="KW-0521">NADP</keyword>
<evidence type="ECO:0000256" key="12">
    <source>
        <dbReference type="RuleBase" id="RU366074"/>
    </source>
</evidence>
<evidence type="ECO:0000256" key="9">
    <source>
        <dbReference type="ARBA" id="ARBA00023160"/>
    </source>
</evidence>
<sequence>MNLDLSGQIALVTGASRGIGQAIADELVKCGAKVIGTATSEDGAKAINARLQASGGRGEVLNVTDPKACEVIIDLIVKDFGGINILVNNAGITRDNLAMRMKTDEWTDVIDTNLSAVFRLSQAVMRPMMKARAGRIINITSIVGHMGNPGQANYAAAKSGVSGMTRALAREIGSRNITVNCVAPGFIDTDMTRALSEEQQNALKANIPLARLGSPEDVAQAVAFLASPAAGYITGNTLHVNGGLYLA</sequence>
<feature type="binding site" evidence="11">
    <location>
        <position position="187"/>
    </location>
    <ligand>
        <name>NADP(+)</name>
        <dbReference type="ChEBI" id="CHEBI:58349"/>
    </ligand>
</feature>
<dbReference type="EMBL" id="CP007501">
    <property type="protein sequence ID" value="AKD25855.1"/>
    <property type="molecule type" value="Genomic_DNA"/>
</dbReference>
<dbReference type="PATRIC" id="fig|576611.7.peg.1548"/>
<keyword evidence="15" id="KW-1185">Reference proteome</keyword>
<name>A0A0E3ZKN8_9BURK</name>
<dbReference type="PROSITE" id="PS00061">
    <property type="entry name" value="ADH_SHORT"/>
    <property type="match status" value="1"/>
</dbReference>
<dbReference type="InterPro" id="IPR020904">
    <property type="entry name" value="Sc_DH/Rdtase_CS"/>
</dbReference>
<dbReference type="STRING" id="1835254.CL55_00015220"/>
<dbReference type="Pfam" id="PF13561">
    <property type="entry name" value="adh_short_C2"/>
    <property type="match status" value="1"/>
</dbReference>
<dbReference type="OrthoDB" id="9804774at2"/>
<evidence type="ECO:0000256" key="8">
    <source>
        <dbReference type="ARBA" id="ARBA00023098"/>
    </source>
</evidence>
<dbReference type="PANTHER" id="PTHR42879">
    <property type="entry name" value="3-OXOACYL-(ACYL-CARRIER-PROTEIN) REDUCTASE"/>
    <property type="match status" value="1"/>
</dbReference>
<evidence type="ECO:0000256" key="11">
    <source>
        <dbReference type="PIRSR" id="PIRSR611284-2"/>
    </source>
</evidence>
<dbReference type="NCBIfam" id="TIGR01830">
    <property type="entry name" value="3oxo_ACP_reduc"/>
    <property type="match status" value="1"/>
</dbReference>
<keyword evidence="4 12" id="KW-0444">Lipid biosynthesis</keyword>
<feature type="binding site" evidence="11">
    <location>
        <position position="39"/>
    </location>
    <ligand>
        <name>NADP(+)</name>
        <dbReference type="ChEBI" id="CHEBI:58349"/>
    </ligand>
</feature>
<dbReference type="InterPro" id="IPR011284">
    <property type="entry name" value="3oxo_ACP_reduc"/>
</dbReference>
<feature type="domain" description="Ketoreductase" evidence="13">
    <location>
        <begin position="8"/>
        <end position="189"/>
    </location>
</feature>
<keyword evidence="9 12" id="KW-0275">Fatty acid biosynthesis</keyword>
<feature type="binding site" evidence="11">
    <location>
        <begin position="14"/>
        <end position="17"/>
    </location>
    <ligand>
        <name>NADP(+)</name>
        <dbReference type="ChEBI" id="CHEBI:58349"/>
    </ligand>
</feature>
<dbReference type="Proteomes" id="UP000061135">
    <property type="component" value="Chromosome"/>
</dbReference>
<dbReference type="GO" id="GO:0030497">
    <property type="term" value="P:fatty acid elongation"/>
    <property type="evidence" value="ECO:0007669"/>
    <property type="project" value="UniProtKB-ARBA"/>
</dbReference>
<comment type="subunit">
    <text evidence="12">Homotetramer.</text>
</comment>
<evidence type="ECO:0000256" key="5">
    <source>
        <dbReference type="ARBA" id="ARBA00022832"/>
    </source>
</evidence>
<dbReference type="CDD" id="cd05333">
    <property type="entry name" value="BKR_SDR_c"/>
    <property type="match status" value="1"/>
</dbReference>
<dbReference type="NCBIfam" id="NF009464">
    <property type="entry name" value="PRK12824.1"/>
    <property type="match status" value="1"/>
</dbReference>
<dbReference type="InterPro" id="IPR057326">
    <property type="entry name" value="KR_dom"/>
</dbReference>
<evidence type="ECO:0000313" key="15">
    <source>
        <dbReference type="Proteomes" id="UP000061135"/>
    </source>
</evidence>
<evidence type="ECO:0000256" key="4">
    <source>
        <dbReference type="ARBA" id="ARBA00022516"/>
    </source>
</evidence>
<dbReference type="Gene3D" id="3.40.50.720">
    <property type="entry name" value="NAD(P)-binding Rossmann-like Domain"/>
    <property type="match status" value="1"/>
</dbReference>
<comment type="catalytic activity">
    <reaction evidence="12">
        <text>a (3R)-hydroxyacyl-[ACP] + NADP(+) = a 3-oxoacyl-[ACP] + NADPH + H(+)</text>
        <dbReference type="Rhea" id="RHEA:17397"/>
        <dbReference type="Rhea" id="RHEA-COMP:9916"/>
        <dbReference type="Rhea" id="RHEA-COMP:9945"/>
        <dbReference type="ChEBI" id="CHEBI:15378"/>
        <dbReference type="ChEBI" id="CHEBI:57783"/>
        <dbReference type="ChEBI" id="CHEBI:58349"/>
        <dbReference type="ChEBI" id="CHEBI:78776"/>
        <dbReference type="ChEBI" id="CHEBI:78827"/>
        <dbReference type="EC" id="1.1.1.100"/>
    </reaction>
</comment>
<comment type="function">
    <text evidence="12">Catalyzes the NADPH-dependent reduction of beta-ketoacyl-ACP substrates to beta-hydroxyacyl-ACP products, the first reductive step in the elongation cycle of fatty acid biosynthesis.</text>
</comment>
<keyword evidence="8 12" id="KW-0443">Lipid metabolism</keyword>
<comment type="similarity">
    <text evidence="2 12">Belongs to the short-chain dehydrogenases/reductases (SDR) family.</text>
</comment>
<dbReference type="PANTHER" id="PTHR42879:SF2">
    <property type="entry name" value="3-OXOACYL-[ACYL-CARRIER-PROTEIN] REDUCTASE FABG"/>
    <property type="match status" value="1"/>
</dbReference>
<dbReference type="SUPFAM" id="SSF51735">
    <property type="entry name" value="NAD(P)-binding Rossmann-fold domains"/>
    <property type="match status" value="1"/>
</dbReference>
<evidence type="ECO:0000256" key="6">
    <source>
        <dbReference type="ARBA" id="ARBA00022857"/>
    </source>
</evidence>
<reference evidence="14 15" key="1">
    <citation type="submission" date="2014-03" db="EMBL/GenBank/DDBJ databases">
        <title>Genome of Polynucleobacter strain MWH-MoK4.</title>
        <authorList>
            <person name="Hahn M.W."/>
        </authorList>
    </citation>
    <scope>NUCLEOTIDE SEQUENCE [LARGE SCALE GENOMIC DNA]</scope>
    <source>
        <strain evidence="14 15">MWH-MoK4</strain>
    </source>
</reference>
<dbReference type="EC" id="1.1.1.100" evidence="3 12"/>
<accession>A0A0E3ZKN8</accession>
<dbReference type="NCBIfam" id="NF009466">
    <property type="entry name" value="PRK12826.1-2"/>
    <property type="match status" value="1"/>
</dbReference>
<dbReference type="KEGG" id="pdq:CL55_00015220"/>
<evidence type="ECO:0000256" key="2">
    <source>
        <dbReference type="ARBA" id="ARBA00006484"/>
    </source>
</evidence>
<dbReference type="PRINTS" id="PR00080">
    <property type="entry name" value="SDRFAMILY"/>
</dbReference>
<dbReference type="FunFam" id="3.40.50.720:FF:000037">
    <property type="entry name" value="3-oxoacyl-[acyl-carrier-protein] reductase FabG"/>
    <property type="match status" value="1"/>
</dbReference>
<dbReference type="RefSeq" id="WP_046330562.1">
    <property type="nucleotide sequence ID" value="NZ_CP007501.1"/>
</dbReference>